<accession>A0ACC3SEJ5</accession>
<protein>
    <submittedName>
        <fullName evidence="1">Uncharacterized protein</fullName>
    </submittedName>
</protein>
<evidence type="ECO:0000313" key="1">
    <source>
        <dbReference type="EMBL" id="KAK8210241.1"/>
    </source>
</evidence>
<name>A0ACC3SEJ5_9PEZI</name>
<evidence type="ECO:0000313" key="2">
    <source>
        <dbReference type="Proteomes" id="UP001320706"/>
    </source>
</evidence>
<proteinExistence type="predicted"/>
<sequence>MYCYLGSLGPYPFTGARLYVFFGFRHYLYLSKSSASSLLISSTPSKMAPSLIDEASTGTSSSHIENSKALKPGIYVPTVAFFSSDEEVDVETTKNHAIFLAQSGVTGLVTHGSNGEAVHLDHEERMLITKTTREALDSAGYANMPVIVGCGAHSTREVIKLCRDAAASGGDYALVLPPSYYGPLLNSELILNHFRNVADASPIPLMIYNYPGAVSGLDLNSDQILELAQHPKIVGVKLTCGNTGKLARIAAAAPPGFLTTGGSADFILQTLVVGGHGVIAGLGNIAPKACIKTMQLYEQGAVKEAREMQAVVARGDWVAIKGGFVAVKVALEKYQGYGGLPRLPTAMPVKSQRAEQEVGFAELMQLENSL</sequence>
<dbReference type="Proteomes" id="UP001320706">
    <property type="component" value="Unassembled WGS sequence"/>
</dbReference>
<gene>
    <name evidence="1" type="ORF">M8818_003729</name>
</gene>
<dbReference type="EMBL" id="JAMKPW020000016">
    <property type="protein sequence ID" value="KAK8210241.1"/>
    <property type="molecule type" value="Genomic_DNA"/>
</dbReference>
<organism evidence="1 2">
    <name type="scientific">Zalaria obscura</name>
    <dbReference type="NCBI Taxonomy" id="2024903"/>
    <lineage>
        <taxon>Eukaryota</taxon>
        <taxon>Fungi</taxon>
        <taxon>Dikarya</taxon>
        <taxon>Ascomycota</taxon>
        <taxon>Pezizomycotina</taxon>
        <taxon>Dothideomycetes</taxon>
        <taxon>Dothideomycetidae</taxon>
        <taxon>Dothideales</taxon>
        <taxon>Zalariaceae</taxon>
        <taxon>Zalaria</taxon>
    </lineage>
</organism>
<keyword evidence="2" id="KW-1185">Reference proteome</keyword>
<comment type="caution">
    <text evidence="1">The sequence shown here is derived from an EMBL/GenBank/DDBJ whole genome shotgun (WGS) entry which is preliminary data.</text>
</comment>
<reference evidence="1" key="1">
    <citation type="submission" date="2024-02" db="EMBL/GenBank/DDBJ databases">
        <title>Metagenome Assembled Genome of Zalaria obscura JY119.</title>
        <authorList>
            <person name="Vighnesh L."/>
            <person name="Jagadeeshwari U."/>
            <person name="Venkata Ramana C."/>
            <person name="Sasikala C."/>
        </authorList>
    </citation>
    <scope>NUCLEOTIDE SEQUENCE</scope>
    <source>
        <strain evidence="1">JY119</strain>
    </source>
</reference>